<gene>
    <name evidence="2" type="ordered locus">Mfla_1439</name>
</gene>
<organism evidence="2 3">
    <name type="scientific">Methylobacillus flagellatus (strain ATCC 51484 / DSM 6875 / VKM B-1610 / KT)</name>
    <dbReference type="NCBI Taxonomy" id="265072"/>
    <lineage>
        <taxon>Bacteria</taxon>
        <taxon>Pseudomonadati</taxon>
        <taxon>Pseudomonadota</taxon>
        <taxon>Betaproteobacteria</taxon>
        <taxon>Nitrosomonadales</taxon>
        <taxon>Methylophilaceae</taxon>
        <taxon>Methylobacillus</taxon>
    </lineage>
</organism>
<keyword evidence="3" id="KW-1185">Reference proteome</keyword>
<keyword evidence="1" id="KW-0812">Transmembrane</keyword>
<dbReference type="EMBL" id="CP000284">
    <property type="protein sequence ID" value="ABE49707.1"/>
    <property type="molecule type" value="Genomic_DNA"/>
</dbReference>
<accession>Q1H1D0</accession>
<dbReference type="STRING" id="265072.Mfla_1439"/>
<evidence type="ECO:0000256" key="1">
    <source>
        <dbReference type="SAM" id="Phobius"/>
    </source>
</evidence>
<dbReference type="OrthoDB" id="288267at2"/>
<evidence type="ECO:0000313" key="3">
    <source>
        <dbReference type="Proteomes" id="UP000002440"/>
    </source>
</evidence>
<feature type="transmembrane region" description="Helical" evidence="1">
    <location>
        <begin position="126"/>
        <end position="143"/>
    </location>
</feature>
<protein>
    <submittedName>
        <fullName evidence="2">Uncharacterized protein</fullName>
    </submittedName>
</protein>
<keyword evidence="1" id="KW-0472">Membrane</keyword>
<name>Q1H1D0_METFK</name>
<keyword evidence="1" id="KW-1133">Transmembrane helix</keyword>
<proteinExistence type="predicted"/>
<dbReference type="AlphaFoldDB" id="Q1H1D0"/>
<dbReference type="Proteomes" id="UP000002440">
    <property type="component" value="Chromosome"/>
</dbReference>
<evidence type="ECO:0000313" key="2">
    <source>
        <dbReference type="EMBL" id="ABE49707.1"/>
    </source>
</evidence>
<dbReference type="KEGG" id="mfa:Mfla_1439"/>
<reference evidence="2 3" key="1">
    <citation type="submission" date="2006-03" db="EMBL/GenBank/DDBJ databases">
        <title>Complete sequence of Methylobacillus flagellatus KT.</title>
        <authorList>
            <consortium name="US DOE Joint Genome Institute"/>
            <person name="Copeland A."/>
            <person name="Lucas S."/>
            <person name="Lapidus A."/>
            <person name="Barry K."/>
            <person name="Detter J.C."/>
            <person name="Glavina del Rio T."/>
            <person name="Hammon N."/>
            <person name="Israni S."/>
            <person name="Dalin E."/>
            <person name="Tice H."/>
            <person name="Pitluck S."/>
            <person name="Brettin T."/>
            <person name="Bruce D."/>
            <person name="Han C."/>
            <person name="Tapia R."/>
            <person name="Saunders E."/>
            <person name="Gilna P."/>
            <person name="Schmutz J."/>
            <person name="Larimer F."/>
            <person name="Land M."/>
            <person name="Kyrpides N."/>
            <person name="Anderson I."/>
            <person name="Richardson P."/>
        </authorList>
    </citation>
    <scope>NUCLEOTIDE SEQUENCE [LARGE SCALE GENOMIC DNA]</scope>
    <source>
        <strain evidence="3">KT / ATCC 51484 / DSM 6875</strain>
    </source>
</reference>
<sequence length="165" mass="18122">MPRGLCRRGLSSGTYASLSSAVALAICGKLENGSYVAPINAISHWVWGDDAARHDGVDVMHTLLGYTIHHASATFWALIYEHVTRSRPTGNALQLYADAAVIAALASYVDYHLTPRRLRPGYEMRLSRLSLLVVYAAFAYGLARQKLARRRTHALASSAPDQLNR</sequence>
<dbReference type="HOGENOM" id="CLU_119990_0_0_4"/>
<dbReference type="eggNOG" id="ENOG5032UM7">
    <property type="taxonomic scope" value="Bacteria"/>
</dbReference>